<keyword evidence="1" id="KW-1133">Transmembrane helix</keyword>
<evidence type="ECO:0000313" key="3">
    <source>
        <dbReference type="EMBL" id="KAL3397186.1"/>
    </source>
</evidence>
<sequence>MKFVASLILALALFGATAHGQELSECLEKDSISCVQRSIYKKARAFFDRDSFELVSGVSLVKVQGRSARSGDKAAAEQAVESADDIMTRQNAIEGYVGTEAVNFLSGRSLKVNFAPMVEKIGSTARALTSSVPTEIQAVADDIAEGRSKKKHLMKKLMPLIMLAKVKFGVLATLGYFALALIAKKALLVSFVSLVLSAIVGLKGLFSKGGQGHHETTGYNNAWAGSQSAASWSAPAPAASWSGAAAPHSWDEGASAAAQAQAYSGYQH</sequence>
<dbReference type="Pfam" id="PF07898">
    <property type="entry name" value="DUF1676"/>
    <property type="match status" value="1"/>
</dbReference>
<comment type="caution">
    <text evidence="3">The sequence shown here is derived from an EMBL/GenBank/DDBJ whole genome shotgun (WGS) entry which is preliminary data.</text>
</comment>
<organism evidence="3 4">
    <name type="scientific">Trichogramma kaykai</name>
    <dbReference type="NCBI Taxonomy" id="54128"/>
    <lineage>
        <taxon>Eukaryota</taxon>
        <taxon>Metazoa</taxon>
        <taxon>Ecdysozoa</taxon>
        <taxon>Arthropoda</taxon>
        <taxon>Hexapoda</taxon>
        <taxon>Insecta</taxon>
        <taxon>Pterygota</taxon>
        <taxon>Neoptera</taxon>
        <taxon>Endopterygota</taxon>
        <taxon>Hymenoptera</taxon>
        <taxon>Apocrita</taxon>
        <taxon>Proctotrupomorpha</taxon>
        <taxon>Chalcidoidea</taxon>
        <taxon>Trichogrammatidae</taxon>
        <taxon>Trichogramma</taxon>
    </lineage>
</organism>
<dbReference type="AlphaFoldDB" id="A0ABD2WW04"/>
<feature type="transmembrane region" description="Helical" evidence="1">
    <location>
        <begin position="157"/>
        <end position="179"/>
    </location>
</feature>
<feature type="transmembrane region" description="Helical" evidence="1">
    <location>
        <begin position="186"/>
        <end position="206"/>
    </location>
</feature>
<keyword evidence="4" id="KW-1185">Reference proteome</keyword>
<evidence type="ECO:0000256" key="1">
    <source>
        <dbReference type="SAM" id="Phobius"/>
    </source>
</evidence>
<protein>
    <recommendedName>
        <fullName evidence="5">Protein osiris 14</fullName>
    </recommendedName>
</protein>
<dbReference type="Proteomes" id="UP001627154">
    <property type="component" value="Unassembled WGS sequence"/>
</dbReference>
<evidence type="ECO:0000256" key="2">
    <source>
        <dbReference type="SAM" id="SignalP"/>
    </source>
</evidence>
<name>A0ABD2WW04_9HYME</name>
<keyword evidence="1" id="KW-0812">Transmembrane</keyword>
<keyword evidence="2" id="KW-0732">Signal</keyword>
<proteinExistence type="predicted"/>
<feature type="signal peptide" evidence="2">
    <location>
        <begin position="1"/>
        <end position="20"/>
    </location>
</feature>
<dbReference type="EMBL" id="JBJJXI010000067">
    <property type="protein sequence ID" value="KAL3397186.1"/>
    <property type="molecule type" value="Genomic_DNA"/>
</dbReference>
<accession>A0ABD2WW04</accession>
<dbReference type="PANTHER" id="PTHR21879">
    <property type="entry name" value="FI03362P-RELATED-RELATED"/>
    <property type="match status" value="1"/>
</dbReference>
<keyword evidence="1" id="KW-0472">Membrane</keyword>
<feature type="chain" id="PRO_5044805157" description="Protein osiris 14" evidence="2">
    <location>
        <begin position="21"/>
        <end position="268"/>
    </location>
</feature>
<dbReference type="PANTHER" id="PTHR21879:SF18">
    <property type="entry name" value="LD17368P"/>
    <property type="match status" value="1"/>
</dbReference>
<gene>
    <name evidence="3" type="ORF">TKK_009204</name>
</gene>
<evidence type="ECO:0008006" key="5">
    <source>
        <dbReference type="Google" id="ProtNLM"/>
    </source>
</evidence>
<reference evidence="3 4" key="1">
    <citation type="journal article" date="2024" name="bioRxiv">
        <title>A reference genome for Trichogramma kaykai: A tiny desert-dwelling parasitoid wasp with competing sex-ratio distorters.</title>
        <authorList>
            <person name="Culotta J."/>
            <person name="Lindsey A.R."/>
        </authorList>
    </citation>
    <scope>NUCLEOTIDE SEQUENCE [LARGE SCALE GENOMIC DNA]</scope>
    <source>
        <strain evidence="3 4">KSX58</strain>
    </source>
</reference>
<evidence type="ECO:0000313" key="4">
    <source>
        <dbReference type="Proteomes" id="UP001627154"/>
    </source>
</evidence>
<dbReference type="InterPro" id="IPR012464">
    <property type="entry name" value="DUF1676"/>
</dbReference>